<dbReference type="InterPro" id="IPR045570">
    <property type="entry name" value="Metalloprtase-TldD/E_cen_dom"/>
</dbReference>
<evidence type="ECO:0000256" key="8">
    <source>
        <dbReference type="SAM" id="Phobius"/>
    </source>
</evidence>
<feature type="transmembrane region" description="Helical" evidence="8">
    <location>
        <begin position="346"/>
        <end position="367"/>
    </location>
</feature>
<evidence type="ECO:0000256" key="1">
    <source>
        <dbReference type="ARBA" id="ARBA00004127"/>
    </source>
</evidence>
<reference evidence="11" key="1">
    <citation type="journal article" date="2020" name="mSystems">
        <title>Genome- and Community-Level Interaction Insights into Carbon Utilization and Element Cycling Functions of Hydrothermarchaeota in Hydrothermal Sediment.</title>
        <authorList>
            <person name="Zhou Z."/>
            <person name="Liu Y."/>
            <person name="Xu W."/>
            <person name="Pan J."/>
            <person name="Luo Z.H."/>
            <person name="Li M."/>
        </authorList>
    </citation>
    <scope>NUCLEOTIDE SEQUENCE [LARGE SCALE GENOMIC DNA]</scope>
    <source>
        <strain evidence="11">SpSt-210</strain>
    </source>
</reference>
<feature type="transmembrane region" description="Helical" evidence="8">
    <location>
        <begin position="314"/>
        <end position="334"/>
    </location>
</feature>
<name>A0A831X0D7_9BACT</name>
<keyword evidence="4" id="KW-0813">Transport</keyword>
<keyword evidence="6 8" id="KW-1133">Transmembrane helix</keyword>
<dbReference type="PANTHER" id="PTHR43337">
    <property type="entry name" value="XANTHINE/URACIL PERMEASE C887.17-RELATED"/>
    <property type="match status" value="1"/>
</dbReference>
<evidence type="ECO:0000313" key="11">
    <source>
        <dbReference type="EMBL" id="HEG91239.1"/>
    </source>
</evidence>
<evidence type="ECO:0000256" key="4">
    <source>
        <dbReference type="ARBA" id="ARBA00022448"/>
    </source>
</evidence>
<dbReference type="InterPro" id="IPR036059">
    <property type="entry name" value="TldD/PmbA_sf"/>
</dbReference>
<feature type="transmembrane region" description="Helical" evidence="8">
    <location>
        <begin position="492"/>
        <end position="510"/>
    </location>
</feature>
<dbReference type="EMBL" id="DSIY01000178">
    <property type="protein sequence ID" value="HEG91239.1"/>
    <property type="molecule type" value="Genomic_DNA"/>
</dbReference>
<dbReference type="InterPro" id="IPR045018">
    <property type="entry name" value="Azg-like"/>
</dbReference>
<feature type="transmembrane region" description="Helical" evidence="8">
    <location>
        <begin position="656"/>
        <end position="675"/>
    </location>
</feature>
<keyword evidence="7 8" id="KW-0472">Membrane</keyword>
<dbReference type="InterPro" id="IPR006043">
    <property type="entry name" value="NCS2"/>
</dbReference>
<dbReference type="GO" id="GO:0006508">
    <property type="term" value="P:proteolysis"/>
    <property type="evidence" value="ECO:0007669"/>
    <property type="project" value="InterPro"/>
</dbReference>
<feature type="transmembrane region" description="Helical" evidence="8">
    <location>
        <begin position="466"/>
        <end position="485"/>
    </location>
</feature>
<dbReference type="Pfam" id="PF01523">
    <property type="entry name" value="PmbA_TldD_1st"/>
    <property type="match status" value="1"/>
</dbReference>
<dbReference type="Pfam" id="PF00860">
    <property type="entry name" value="Xan_ur_permease"/>
    <property type="match status" value="1"/>
</dbReference>
<feature type="transmembrane region" description="Helical" evidence="8">
    <location>
        <begin position="541"/>
        <end position="562"/>
    </location>
</feature>
<evidence type="ECO:0000256" key="5">
    <source>
        <dbReference type="ARBA" id="ARBA00022692"/>
    </source>
</evidence>
<proteinExistence type="inferred from homology"/>
<feature type="transmembrane region" description="Helical" evidence="8">
    <location>
        <begin position="628"/>
        <end position="649"/>
    </location>
</feature>
<evidence type="ECO:0000256" key="6">
    <source>
        <dbReference type="ARBA" id="ARBA00022989"/>
    </source>
</evidence>
<comment type="similarity">
    <text evidence="3">Belongs to the peptidase U62 family.</text>
</comment>
<feature type="domain" description="Metalloprotease TldD/E N-terminal" evidence="9">
    <location>
        <begin position="39"/>
        <end position="99"/>
    </location>
</feature>
<feature type="transmembrane region" description="Helical" evidence="8">
    <location>
        <begin position="379"/>
        <end position="397"/>
    </location>
</feature>
<comment type="similarity">
    <text evidence="2">Belongs to the nucleobase:cation symporter-2 (NCS2) (TC 2.A.40) family. Azg-like subfamily.</text>
</comment>
<dbReference type="GO" id="GO:0005886">
    <property type="term" value="C:plasma membrane"/>
    <property type="evidence" value="ECO:0007669"/>
    <property type="project" value="TreeGrafter"/>
</dbReference>
<comment type="subcellular location">
    <subcellularLocation>
        <location evidence="1">Endomembrane system</location>
        <topology evidence="1">Multi-pass membrane protein</topology>
    </subcellularLocation>
</comment>
<comment type="caution">
    <text evidence="11">The sequence shown here is derived from an EMBL/GenBank/DDBJ whole genome shotgun (WGS) entry which is preliminary data.</text>
</comment>
<evidence type="ECO:0000259" key="10">
    <source>
        <dbReference type="Pfam" id="PF19290"/>
    </source>
</evidence>
<sequence>MSAGGGAAGRRHELAARAAAETALEAAVAAGAEAADAWAERRRSRRVVVWREAVEELGEAVSCGVGVRAFVDGRWGFAYASGFASDELAEAARAAVALARIADRETGAGLPDHCGQAEVPDLADERLLAASSDHCVELARACERAARAQRAVTDVEQVVYQDAWLEVALANSASFAGAFTASSAWMYCTAFAGEVGERMSGFGLDIARAPQGLDPERIGREAGERAALLAGATKPPSRRCAVVFDAFAAAALVAAVGEMLSAEQVERGRSPFADKLGAEVASSSLTIADDATLPDGPASAPFDGEGSPTGRTELIAGLTTFMVMAYIIFVNPSILSTPSPPDKLPISAVTTSTALVAGIMTIAMGLATNRAYAIAPGMGLNAVVAFQLMGAMGLTAAEAMGVIVAEGLIITLLVLLGIRRYVMTAIPLELKQAISVGIGLFILFIGLVNGGIVVPDPATLVRMGDLRGVPVFVTVVGLLLTMFLLSRNVRGALLWGILGATVVAIIARAVTGTEAFPPGVAQLPSQWLAAPDFSRVGDFSFGFFAKLGVLTGILVVLSIMMADFFDTMGTLIGVGRQAGYLDERGELPQAQRALLVDSLAAVAGGAASASSATTYIESAAGVGVGGRSGLVSVVVGILFLLSMPFWPVVGIVPAQATAPALIIVGWMMMGVLSQAEAEAEGGRGGLRSSINFADIEVGLPVVVTMLVMPLTYNITNGIGAGFIVWTLIKLFRGKTREIHPVMYVISLAFLVYFLRHYLGVAI</sequence>
<feature type="transmembrane region" description="Helical" evidence="8">
    <location>
        <begin position="710"/>
        <end position="728"/>
    </location>
</feature>
<evidence type="ECO:0000256" key="7">
    <source>
        <dbReference type="ARBA" id="ARBA00023136"/>
    </source>
</evidence>
<dbReference type="GO" id="GO:0005345">
    <property type="term" value="F:purine nucleobase transmembrane transporter activity"/>
    <property type="evidence" value="ECO:0007669"/>
    <property type="project" value="TreeGrafter"/>
</dbReference>
<feature type="transmembrane region" description="Helical" evidence="8">
    <location>
        <begin position="403"/>
        <end position="422"/>
    </location>
</feature>
<feature type="transmembrane region" description="Helical" evidence="8">
    <location>
        <begin position="740"/>
        <end position="758"/>
    </location>
</feature>
<protein>
    <recommendedName>
        <fullName evidence="12">NCS2 family permease</fullName>
    </recommendedName>
</protein>
<dbReference type="InterPro" id="IPR002510">
    <property type="entry name" value="Metalloprtase-TldD/E_N"/>
</dbReference>
<dbReference type="PANTHER" id="PTHR43337:SF1">
    <property type="entry name" value="XANTHINE_URACIL PERMEASE C887.17-RELATED"/>
    <property type="match status" value="1"/>
</dbReference>
<evidence type="ECO:0000259" key="9">
    <source>
        <dbReference type="Pfam" id="PF01523"/>
    </source>
</evidence>
<gene>
    <name evidence="11" type="ORF">ENP34_07325</name>
</gene>
<evidence type="ECO:0000256" key="2">
    <source>
        <dbReference type="ARBA" id="ARBA00005697"/>
    </source>
</evidence>
<dbReference type="AlphaFoldDB" id="A0A831X0D7"/>
<dbReference type="SUPFAM" id="SSF111283">
    <property type="entry name" value="Putative modulator of DNA gyrase, PmbA/TldD"/>
    <property type="match status" value="1"/>
</dbReference>
<evidence type="ECO:0000256" key="3">
    <source>
        <dbReference type="ARBA" id="ARBA00005836"/>
    </source>
</evidence>
<dbReference type="GO" id="GO:0008237">
    <property type="term" value="F:metallopeptidase activity"/>
    <property type="evidence" value="ECO:0007669"/>
    <property type="project" value="InterPro"/>
</dbReference>
<dbReference type="Gene3D" id="3.30.2290.10">
    <property type="entry name" value="PmbA/TldD superfamily"/>
    <property type="match status" value="1"/>
</dbReference>
<dbReference type="InterPro" id="IPR035068">
    <property type="entry name" value="TldD/PmbA_N"/>
</dbReference>
<feature type="domain" description="Metalloprotease TldD/E central" evidence="10">
    <location>
        <begin position="128"/>
        <end position="227"/>
    </location>
</feature>
<dbReference type="Pfam" id="PF19290">
    <property type="entry name" value="PmbA_TldD_2nd"/>
    <property type="match status" value="1"/>
</dbReference>
<organism evidence="11">
    <name type="scientific">Thermorudis peleae</name>
    <dbReference type="NCBI Taxonomy" id="1382356"/>
    <lineage>
        <taxon>Bacteria</taxon>
        <taxon>Pseudomonadati</taxon>
        <taxon>Thermomicrobiota</taxon>
        <taxon>Thermomicrobia</taxon>
        <taxon>Thermomicrobia incertae sedis</taxon>
        <taxon>Thermorudis</taxon>
    </lineage>
</organism>
<dbReference type="GO" id="GO:0012505">
    <property type="term" value="C:endomembrane system"/>
    <property type="evidence" value="ECO:0007669"/>
    <property type="project" value="UniProtKB-SubCell"/>
</dbReference>
<keyword evidence="5 8" id="KW-0812">Transmembrane</keyword>
<accession>A0A831X0D7</accession>
<feature type="transmembrane region" description="Helical" evidence="8">
    <location>
        <begin position="434"/>
        <end position="454"/>
    </location>
</feature>
<evidence type="ECO:0008006" key="12">
    <source>
        <dbReference type="Google" id="ProtNLM"/>
    </source>
</evidence>